<evidence type="ECO:0000313" key="8">
    <source>
        <dbReference type="EMBL" id="AXK82433.1"/>
    </source>
</evidence>
<feature type="transmembrane region" description="Helical" evidence="6">
    <location>
        <begin position="243"/>
        <end position="262"/>
    </location>
</feature>
<accession>A0A345ZZT6</accession>
<evidence type="ECO:0000313" key="9">
    <source>
        <dbReference type="Proteomes" id="UP000254889"/>
    </source>
</evidence>
<keyword evidence="9" id="KW-1185">Reference proteome</keyword>
<reference evidence="8 9" key="1">
    <citation type="submission" date="2018-07" db="EMBL/GenBank/DDBJ databases">
        <authorList>
            <person name="Quirk P.G."/>
            <person name="Krulwich T.A."/>
        </authorList>
    </citation>
    <scope>NUCLEOTIDE SEQUENCE [LARGE SCALE GENOMIC DNA]</scope>
    <source>
        <strain evidence="8 9">CC-BB4</strain>
    </source>
</reference>
<dbReference type="PANTHER" id="PTHR43124:SF8">
    <property type="entry name" value="INNER MEMBRANE TRANSPORT PROTEIN YDHP"/>
    <property type="match status" value="1"/>
</dbReference>
<feature type="transmembrane region" description="Helical" evidence="6">
    <location>
        <begin position="274"/>
        <end position="294"/>
    </location>
</feature>
<feature type="transmembrane region" description="Helical" evidence="6">
    <location>
        <begin position="341"/>
        <end position="361"/>
    </location>
</feature>
<dbReference type="GO" id="GO:0005886">
    <property type="term" value="C:plasma membrane"/>
    <property type="evidence" value="ECO:0007669"/>
    <property type="project" value="UniProtKB-SubCell"/>
</dbReference>
<evidence type="ECO:0000256" key="6">
    <source>
        <dbReference type="SAM" id="Phobius"/>
    </source>
</evidence>
<dbReference type="Proteomes" id="UP000254889">
    <property type="component" value="Chromosome"/>
</dbReference>
<dbReference type="GO" id="GO:0022857">
    <property type="term" value="F:transmembrane transporter activity"/>
    <property type="evidence" value="ECO:0007669"/>
    <property type="project" value="InterPro"/>
</dbReference>
<organism evidence="8 9">
    <name type="scientific">Pseudolabrys taiwanensis</name>
    <dbReference type="NCBI Taxonomy" id="331696"/>
    <lineage>
        <taxon>Bacteria</taxon>
        <taxon>Pseudomonadati</taxon>
        <taxon>Pseudomonadota</taxon>
        <taxon>Alphaproteobacteria</taxon>
        <taxon>Hyphomicrobiales</taxon>
        <taxon>Xanthobacteraceae</taxon>
        <taxon>Pseudolabrys</taxon>
    </lineage>
</organism>
<dbReference type="EMBL" id="CP031417">
    <property type="protein sequence ID" value="AXK82433.1"/>
    <property type="molecule type" value="Genomic_DNA"/>
</dbReference>
<evidence type="ECO:0000256" key="1">
    <source>
        <dbReference type="ARBA" id="ARBA00004651"/>
    </source>
</evidence>
<dbReference type="CDD" id="cd17324">
    <property type="entry name" value="MFS_NepI_like"/>
    <property type="match status" value="1"/>
</dbReference>
<dbReference type="OrthoDB" id="9788453at2"/>
<proteinExistence type="predicted"/>
<dbReference type="Gene3D" id="1.20.1250.20">
    <property type="entry name" value="MFS general substrate transporter like domains"/>
    <property type="match status" value="2"/>
</dbReference>
<feature type="transmembrane region" description="Helical" evidence="6">
    <location>
        <begin position="82"/>
        <end position="104"/>
    </location>
</feature>
<comment type="subcellular location">
    <subcellularLocation>
        <location evidence="1">Cell membrane</location>
        <topology evidence="1">Multi-pass membrane protein</topology>
    </subcellularLocation>
</comment>
<keyword evidence="5 6" id="KW-0472">Membrane</keyword>
<keyword evidence="3 6" id="KW-0812">Transmembrane</keyword>
<name>A0A345ZZT6_9HYPH</name>
<feature type="transmembrane region" description="Helical" evidence="6">
    <location>
        <begin position="367"/>
        <end position="384"/>
    </location>
</feature>
<feature type="domain" description="Major facilitator superfamily (MFS) profile" evidence="7">
    <location>
        <begin position="15"/>
        <end position="393"/>
    </location>
</feature>
<dbReference type="KEGG" id="ptaw:DW352_19065"/>
<evidence type="ECO:0000259" key="7">
    <source>
        <dbReference type="PROSITE" id="PS50850"/>
    </source>
</evidence>
<feature type="transmembrane region" description="Helical" evidence="6">
    <location>
        <begin position="110"/>
        <end position="131"/>
    </location>
</feature>
<dbReference type="Pfam" id="PF07690">
    <property type="entry name" value="MFS_1"/>
    <property type="match status" value="1"/>
</dbReference>
<dbReference type="InterPro" id="IPR050189">
    <property type="entry name" value="MFS_Efflux_Transporters"/>
</dbReference>
<keyword evidence="2" id="KW-1003">Cell membrane</keyword>
<feature type="transmembrane region" description="Helical" evidence="6">
    <location>
        <begin position="16"/>
        <end position="36"/>
    </location>
</feature>
<evidence type="ECO:0000256" key="5">
    <source>
        <dbReference type="ARBA" id="ARBA00023136"/>
    </source>
</evidence>
<dbReference type="PANTHER" id="PTHR43124">
    <property type="entry name" value="PURINE EFFLUX PUMP PBUE"/>
    <property type="match status" value="1"/>
</dbReference>
<evidence type="ECO:0000256" key="2">
    <source>
        <dbReference type="ARBA" id="ARBA00022475"/>
    </source>
</evidence>
<dbReference type="RefSeq" id="WP_115692812.1">
    <property type="nucleotide sequence ID" value="NZ_CP031417.1"/>
</dbReference>
<sequence length="400" mass="41146">MDVSPPVSPVPTRLPLLALALASFGIGTTEFVIMGLLPDVAADLGVTIPTAGLLVTGYALSVAFGSPFLAVATAKMDRRKALLVLTGVFILGNILCALAPNYWLLMGARIVTALCHGAFFGLGSVVAASLVPPQKKAQAIAMMFAGLTVANILGVPFGTGLGHALGWRTTFWAVAVIGAAAALALAAWLPRAIPVPRMQLAQEARSLGSTQVILAMAISVLASASLFSVFTYIAPILLNVTGLSPHAVTLMLLLFGAGLTLGNFIGGRLGDWRLMPTVIGVFVLLAPTVALFAFTSAWAWAAAATIFVWGILAFALVPPLQMRVVIEAARAPNLASTLNQGAFNLGNATGAWIGEVVLTAGLPYAQLPWIGTALAAAALVLAIVSHRLDARTGVAALAES</sequence>
<feature type="transmembrane region" description="Helical" evidence="6">
    <location>
        <begin position="48"/>
        <end position="70"/>
    </location>
</feature>
<dbReference type="InterPro" id="IPR011701">
    <property type="entry name" value="MFS"/>
</dbReference>
<protein>
    <submittedName>
        <fullName evidence="8">MFS transporter</fullName>
    </submittedName>
</protein>
<feature type="transmembrane region" description="Helical" evidence="6">
    <location>
        <begin position="143"/>
        <end position="165"/>
    </location>
</feature>
<dbReference type="AlphaFoldDB" id="A0A345ZZT6"/>
<feature type="transmembrane region" description="Helical" evidence="6">
    <location>
        <begin position="300"/>
        <end position="320"/>
    </location>
</feature>
<dbReference type="InterPro" id="IPR036259">
    <property type="entry name" value="MFS_trans_sf"/>
</dbReference>
<dbReference type="InterPro" id="IPR020846">
    <property type="entry name" value="MFS_dom"/>
</dbReference>
<evidence type="ECO:0000256" key="4">
    <source>
        <dbReference type="ARBA" id="ARBA00022989"/>
    </source>
</evidence>
<keyword evidence="4 6" id="KW-1133">Transmembrane helix</keyword>
<evidence type="ECO:0000256" key="3">
    <source>
        <dbReference type="ARBA" id="ARBA00022692"/>
    </source>
</evidence>
<gene>
    <name evidence="8" type="ORF">DW352_19065</name>
</gene>
<feature type="transmembrane region" description="Helical" evidence="6">
    <location>
        <begin position="212"/>
        <end position="237"/>
    </location>
</feature>
<dbReference type="PROSITE" id="PS50850">
    <property type="entry name" value="MFS"/>
    <property type="match status" value="1"/>
</dbReference>
<dbReference type="SUPFAM" id="SSF103473">
    <property type="entry name" value="MFS general substrate transporter"/>
    <property type="match status" value="1"/>
</dbReference>
<feature type="transmembrane region" description="Helical" evidence="6">
    <location>
        <begin position="171"/>
        <end position="191"/>
    </location>
</feature>